<dbReference type="Pfam" id="PF13561">
    <property type="entry name" value="adh_short_C2"/>
    <property type="match status" value="1"/>
</dbReference>
<reference evidence="1 2" key="1">
    <citation type="submission" date="2020-07" db="EMBL/GenBank/DDBJ databases">
        <title>Sequencing the genomes of 1000 actinobacteria strains.</title>
        <authorList>
            <person name="Klenk H.-P."/>
        </authorList>
    </citation>
    <scope>NUCLEOTIDE SEQUENCE [LARGE SCALE GENOMIC DNA]</scope>
    <source>
        <strain evidence="1 2">DSM 26154</strain>
    </source>
</reference>
<dbReference type="InterPro" id="IPR036291">
    <property type="entry name" value="NAD(P)-bd_dom_sf"/>
</dbReference>
<keyword evidence="2" id="KW-1185">Reference proteome</keyword>
<dbReference type="Gene3D" id="3.40.50.720">
    <property type="entry name" value="NAD(P)-binding Rossmann-like Domain"/>
    <property type="match status" value="1"/>
</dbReference>
<dbReference type="InterPro" id="IPR002347">
    <property type="entry name" value="SDR_fam"/>
</dbReference>
<dbReference type="PRINTS" id="PR00081">
    <property type="entry name" value="GDHRDH"/>
</dbReference>
<name>A0A852VMC9_9MICO</name>
<dbReference type="SUPFAM" id="SSF51735">
    <property type="entry name" value="NAD(P)-binding Rossmann-fold domains"/>
    <property type="match status" value="1"/>
</dbReference>
<sequence>MVELPLSGTVALVAGATRGAGRALAVELGRAGAFVHASGRSSRTSGASEIERPETIEDTLDLVEAAGGAGVAEVVDHTDPDEVRALVERIRERHGRLDVLVNDIFGGDRYAQFGTPLWEHDLAGGLRMLRMGIDTHVITSALALPLMLGSGGGLLVEMTDGPREVNRDYRDGVGFFYDYVKGSIDRLITSLTAELAGLPVTVVGVTPGWLRSEAMLENFEVTEETWQEAAERVPGFGASETPTYVARGVAALAADAGVARHHGALFTARQLSDTYEVTDVDGSRPDCWGLIRDLGWEDQPTGMLPDYR</sequence>
<proteinExistence type="predicted"/>
<dbReference type="RefSeq" id="WP_185990235.1">
    <property type="nucleotide sequence ID" value="NZ_JACCAE010000001.1"/>
</dbReference>
<dbReference type="EMBL" id="JACCAE010000001">
    <property type="protein sequence ID" value="NYF97276.1"/>
    <property type="molecule type" value="Genomic_DNA"/>
</dbReference>
<dbReference type="NCBIfam" id="NF006159">
    <property type="entry name" value="PRK08303.1"/>
    <property type="match status" value="1"/>
</dbReference>
<comment type="caution">
    <text evidence="1">The sequence shown here is derived from an EMBL/GenBank/DDBJ whole genome shotgun (WGS) entry which is preliminary data.</text>
</comment>
<dbReference type="Proteomes" id="UP000554054">
    <property type="component" value="Unassembled WGS sequence"/>
</dbReference>
<accession>A0A852VMC9</accession>
<organism evidence="1 2">
    <name type="scientific">Janibacter cremeus</name>
    <dbReference type="NCBI Taxonomy" id="1285192"/>
    <lineage>
        <taxon>Bacteria</taxon>
        <taxon>Bacillati</taxon>
        <taxon>Actinomycetota</taxon>
        <taxon>Actinomycetes</taxon>
        <taxon>Micrococcales</taxon>
        <taxon>Intrasporangiaceae</taxon>
        <taxon>Janibacter</taxon>
    </lineage>
</organism>
<gene>
    <name evidence="1" type="ORF">BJY20_000668</name>
</gene>
<evidence type="ECO:0000313" key="1">
    <source>
        <dbReference type="EMBL" id="NYF97276.1"/>
    </source>
</evidence>
<dbReference type="AlphaFoldDB" id="A0A852VMC9"/>
<dbReference type="PANTHER" id="PTHR44147:SF2">
    <property type="entry name" value="DEHYDROGENASE_REDUCTASE SDR FAMILY MEMBER 1"/>
    <property type="match status" value="1"/>
</dbReference>
<protein>
    <submittedName>
        <fullName evidence="1">NAD(P)-dependent dehydrogenase (Short-subunit alcohol dehydrogenase family)</fullName>
    </submittedName>
</protein>
<evidence type="ECO:0000313" key="2">
    <source>
        <dbReference type="Proteomes" id="UP000554054"/>
    </source>
</evidence>
<dbReference type="PANTHER" id="PTHR44147">
    <property type="entry name" value="DEHYDROGENASE/REDUCTASE SDR FAMILY MEMBER 1"/>
    <property type="match status" value="1"/>
</dbReference>